<sequence>MGHTLYNTIYLGRSPLYCSRRARLALALGLAASAGLGWLALRALR</sequence>
<dbReference type="EMBL" id="FOLD01000002">
    <property type="protein sequence ID" value="SFB88162.1"/>
    <property type="molecule type" value="Genomic_DNA"/>
</dbReference>
<keyword evidence="3" id="KW-1185">Reference proteome</keyword>
<evidence type="ECO:0000313" key="3">
    <source>
        <dbReference type="Proteomes" id="UP000198639"/>
    </source>
</evidence>
<dbReference type="RefSeq" id="WP_177207636.1">
    <property type="nucleotide sequence ID" value="NZ_FOLD01000002.1"/>
</dbReference>
<protein>
    <submittedName>
        <fullName evidence="2">Uncharacterized protein</fullName>
    </submittedName>
</protein>
<evidence type="ECO:0000313" key="2">
    <source>
        <dbReference type="EMBL" id="SFB88162.1"/>
    </source>
</evidence>
<dbReference type="Proteomes" id="UP000198639">
    <property type="component" value="Unassembled WGS sequence"/>
</dbReference>
<keyword evidence="1" id="KW-1133">Transmembrane helix</keyword>
<feature type="transmembrane region" description="Helical" evidence="1">
    <location>
        <begin position="22"/>
        <end position="41"/>
    </location>
</feature>
<organism evidence="2 3">
    <name type="scientific">Massilia yuzhufengensis</name>
    <dbReference type="NCBI Taxonomy" id="1164594"/>
    <lineage>
        <taxon>Bacteria</taxon>
        <taxon>Pseudomonadati</taxon>
        <taxon>Pseudomonadota</taxon>
        <taxon>Betaproteobacteria</taxon>
        <taxon>Burkholderiales</taxon>
        <taxon>Oxalobacteraceae</taxon>
        <taxon>Telluria group</taxon>
        <taxon>Massilia</taxon>
    </lineage>
</organism>
<proteinExistence type="predicted"/>
<dbReference type="STRING" id="1164594.SAMN05216204_102172"/>
<gene>
    <name evidence="2" type="ORF">SAMN05216204_102172</name>
</gene>
<evidence type="ECO:0000256" key="1">
    <source>
        <dbReference type="SAM" id="Phobius"/>
    </source>
</evidence>
<keyword evidence="1" id="KW-0812">Transmembrane</keyword>
<name>A0A1I1END2_9BURK</name>
<dbReference type="AlphaFoldDB" id="A0A1I1END2"/>
<keyword evidence="1" id="KW-0472">Membrane</keyword>
<accession>A0A1I1END2</accession>
<reference evidence="3" key="1">
    <citation type="submission" date="2016-10" db="EMBL/GenBank/DDBJ databases">
        <authorList>
            <person name="Varghese N."/>
            <person name="Submissions S."/>
        </authorList>
    </citation>
    <scope>NUCLEOTIDE SEQUENCE [LARGE SCALE GENOMIC DNA]</scope>
    <source>
        <strain evidence="3">CGMCC 1.12041</strain>
    </source>
</reference>